<dbReference type="GO" id="GO:0006313">
    <property type="term" value="P:DNA transposition"/>
    <property type="evidence" value="ECO:0007669"/>
    <property type="project" value="InterPro"/>
</dbReference>
<comment type="similarity">
    <text evidence="2">Belongs to the transposase mutator family.</text>
</comment>
<evidence type="ECO:0000256" key="2">
    <source>
        <dbReference type="ARBA" id="ARBA00010961"/>
    </source>
</evidence>
<comment type="caution">
    <text evidence="6">The sequence shown here is derived from an EMBL/GenBank/DDBJ whole genome shotgun (WGS) entry which is preliminary data.</text>
</comment>
<evidence type="ECO:0000313" key="7">
    <source>
        <dbReference type="Proteomes" id="UP000231542"/>
    </source>
</evidence>
<keyword evidence="5" id="KW-0233">DNA recombination</keyword>
<dbReference type="Pfam" id="PF00872">
    <property type="entry name" value="Transposase_mut"/>
    <property type="match status" value="1"/>
</dbReference>
<protein>
    <recommendedName>
        <fullName evidence="8">Mutator family transposase</fullName>
    </recommendedName>
</protein>
<evidence type="ECO:0000256" key="5">
    <source>
        <dbReference type="ARBA" id="ARBA00023172"/>
    </source>
</evidence>
<dbReference type="EMBL" id="PEXU01000047">
    <property type="protein sequence ID" value="PIS42328.1"/>
    <property type="molecule type" value="Genomic_DNA"/>
</dbReference>
<comment type="function">
    <text evidence="1">Required for the transposition of the insertion element.</text>
</comment>
<dbReference type="InterPro" id="IPR001207">
    <property type="entry name" value="Transposase_mutator"/>
</dbReference>
<evidence type="ECO:0000313" key="6">
    <source>
        <dbReference type="EMBL" id="PIS42328.1"/>
    </source>
</evidence>
<keyword evidence="4" id="KW-0238">DNA-binding</keyword>
<keyword evidence="3" id="KW-0815">Transposition</keyword>
<dbReference type="GO" id="GO:0003677">
    <property type="term" value="F:DNA binding"/>
    <property type="evidence" value="ECO:0007669"/>
    <property type="project" value="UniProtKB-KW"/>
</dbReference>
<sequence length="320" mass="37271">MKLIHEKSKCCAAKIIRFGGKRRQCTACRKTWRVHPAKPGRRTLRRSRNHLNKVFNHGFSVKQIALHSRLSIDAVYKRFNNELKAVVNARRIIRIRGQKLILIVDAEWQLFKNGFWTLYCLSVKSTNSETVTVFDPVLKSGKENATDWNVVINGLPLSVKNRLVAVVSDGIRGFDAIAYENGWIIQRCHFHLLSMLQKMRGKRASTPGRQIREKIYQSAKLAITEISKRRVNVLCRRLAILAKHPLCPRRMRMVVRELLRHFPEYRSYLQHPEFNLPTTVNVMESVNSYIRRKARTVNAPNAWRKWAIAAIRFKSKFTCK</sequence>
<gene>
    <name evidence="6" type="ORF">COT24_03850</name>
</gene>
<dbReference type="Proteomes" id="UP000231542">
    <property type="component" value="Unassembled WGS sequence"/>
</dbReference>
<organism evidence="6 7">
    <name type="scientific">Candidatus Kerfeldbacteria bacterium CG08_land_8_20_14_0_20_40_16</name>
    <dbReference type="NCBI Taxonomy" id="2014244"/>
    <lineage>
        <taxon>Bacteria</taxon>
        <taxon>Candidatus Kerfeldiibacteriota</taxon>
    </lineage>
</organism>
<proteinExistence type="inferred from homology"/>
<reference evidence="6 7" key="1">
    <citation type="submission" date="2017-09" db="EMBL/GenBank/DDBJ databases">
        <title>Depth-based differentiation of microbial function through sediment-hosted aquifers and enrichment of novel symbionts in the deep terrestrial subsurface.</title>
        <authorList>
            <person name="Probst A.J."/>
            <person name="Ladd B."/>
            <person name="Jarett J.K."/>
            <person name="Geller-Mcgrath D.E."/>
            <person name="Sieber C.M."/>
            <person name="Emerson J.B."/>
            <person name="Anantharaman K."/>
            <person name="Thomas B.C."/>
            <person name="Malmstrom R."/>
            <person name="Stieglmeier M."/>
            <person name="Klingl A."/>
            <person name="Woyke T."/>
            <person name="Ryan C.M."/>
            <person name="Banfield J.F."/>
        </authorList>
    </citation>
    <scope>NUCLEOTIDE SEQUENCE [LARGE SCALE GENOMIC DNA]</scope>
    <source>
        <strain evidence="6">CG08_land_8_20_14_0_20_40_16</strain>
    </source>
</reference>
<evidence type="ECO:0000256" key="4">
    <source>
        <dbReference type="ARBA" id="ARBA00023125"/>
    </source>
</evidence>
<name>A0A2H0YV09_9BACT</name>
<accession>A0A2H0YV09</accession>
<dbReference type="AlphaFoldDB" id="A0A2H0YV09"/>
<evidence type="ECO:0000256" key="3">
    <source>
        <dbReference type="ARBA" id="ARBA00022578"/>
    </source>
</evidence>
<evidence type="ECO:0000256" key="1">
    <source>
        <dbReference type="ARBA" id="ARBA00002190"/>
    </source>
</evidence>
<dbReference type="GO" id="GO:0004803">
    <property type="term" value="F:transposase activity"/>
    <property type="evidence" value="ECO:0007669"/>
    <property type="project" value="InterPro"/>
</dbReference>
<evidence type="ECO:0008006" key="8">
    <source>
        <dbReference type="Google" id="ProtNLM"/>
    </source>
</evidence>